<dbReference type="PANTHER" id="PTHR33044">
    <property type="entry name" value="BIFUNCTIONAL INHIBITOR/LIPID-TRANSFER PROTEIN/SEED STORAGE 2S ALBUMIN SUPERFAMILY PROTEIN-RELATED"/>
    <property type="match status" value="1"/>
</dbReference>
<dbReference type="Proteomes" id="UP000325577">
    <property type="component" value="Linkage Group LG12"/>
</dbReference>
<feature type="domain" description="Bifunctional inhibitor/plant lipid transfer protein/seed storage helical" evidence="10">
    <location>
        <begin position="39"/>
        <end position="114"/>
    </location>
</feature>
<dbReference type="SMART" id="SM00499">
    <property type="entry name" value="AAI"/>
    <property type="match status" value="1"/>
</dbReference>
<keyword evidence="8" id="KW-0449">Lipoprotein</keyword>
<dbReference type="AlphaFoldDB" id="A0A5J5BLL5"/>
<keyword evidence="5 9" id="KW-0732">Signal</keyword>
<evidence type="ECO:0000256" key="6">
    <source>
        <dbReference type="ARBA" id="ARBA00023157"/>
    </source>
</evidence>
<dbReference type="OrthoDB" id="664243at2759"/>
<dbReference type="SUPFAM" id="SSF47699">
    <property type="entry name" value="Bifunctional inhibitor/lipid-transfer protein/seed storage 2S albumin"/>
    <property type="match status" value="1"/>
</dbReference>
<dbReference type="InterPro" id="IPR043325">
    <property type="entry name" value="LTSS"/>
</dbReference>
<accession>A0A5J5BLL5</accession>
<evidence type="ECO:0000256" key="5">
    <source>
        <dbReference type="ARBA" id="ARBA00022729"/>
    </source>
</evidence>
<gene>
    <name evidence="11" type="ORF">F0562_023804</name>
</gene>
<dbReference type="GO" id="GO:0005886">
    <property type="term" value="C:plasma membrane"/>
    <property type="evidence" value="ECO:0007669"/>
    <property type="project" value="UniProtKB-SubCell"/>
</dbReference>
<evidence type="ECO:0000313" key="11">
    <source>
        <dbReference type="EMBL" id="KAA8542697.1"/>
    </source>
</evidence>
<dbReference type="Gene3D" id="1.10.110.10">
    <property type="entry name" value="Plant lipid-transfer and hydrophobic proteins"/>
    <property type="match status" value="1"/>
</dbReference>
<reference evidence="11 12" key="1">
    <citation type="submission" date="2019-09" db="EMBL/GenBank/DDBJ databases">
        <title>A chromosome-level genome assembly of the Chinese tupelo Nyssa sinensis.</title>
        <authorList>
            <person name="Yang X."/>
            <person name="Kang M."/>
            <person name="Yang Y."/>
            <person name="Xiong H."/>
            <person name="Wang M."/>
            <person name="Zhang Z."/>
            <person name="Wang Z."/>
            <person name="Wu H."/>
            <person name="Ma T."/>
            <person name="Liu J."/>
            <person name="Xi Z."/>
        </authorList>
    </citation>
    <scope>NUCLEOTIDE SEQUENCE [LARGE SCALE GENOMIC DNA]</scope>
    <source>
        <strain evidence="11">J267</strain>
        <tissue evidence="11">Leaf</tissue>
    </source>
</reference>
<feature type="signal peptide" evidence="9">
    <location>
        <begin position="1"/>
        <end position="29"/>
    </location>
</feature>
<sequence>MAYSQCFPPIAITSLILLYLTCLPFTTLSQNSGPTIADCAPRLLPLATCAPFVQGTAPSPAQQCCDSIKQLYNQQPNCLCLLLNDTTLSSFPINRTLALQLPLLCNLQISTSTCSGVPLPPSSPASQVSFGTKNNSSVGASPMVTVAPRPSIMGLGVRRSGGLELKAERHLVVVVVAAMAFMLLF</sequence>
<evidence type="ECO:0000256" key="1">
    <source>
        <dbReference type="ARBA" id="ARBA00004609"/>
    </source>
</evidence>
<comment type="subcellular location">
    <subcellularLocation>
        <location evidence="1">Cell membrane</location>
        <topology evidence="1">Lipid-anchor</topology>
        <topology evidence="1">GPI-anchor</topology>
    </subcellularLocation>
</comment>
<dbReference type="Pfam" id="PF14368">
    <property type="entry name" value="LTP_2"/>
    <property type="match status" value="1"/>
</dbReference>
<evidence type="ECO:0000259" key="10">
    <source>
        <dbReference type="SMART" id="SM00499"/>
    </source>
</evidence>
<protein>
    <recommendedName>
        <fullName evidence="10">Bifunctional inhibitor/plant lipid transfer protein/seed storage helical domain-containing protein</fullName>
    </recommendedName>
</protein>
<dbReference type="InterPro" id="IPR036312">
    <property type="entry name" value="Bifun_inhib/LTP/seed_sf"/>
</dbReference>
<proteinExistence type="inferred from homology"/>
<comment type="similarity">
    <text evidence="2">Belongs to the plant LTP family.</text>
</comment>
<evidence type="ECO:0000313" key="12">
    <source>
        <dbReference type="Proteomes" id="UP000325577"/>
    </source>
</evidence>
<dbReference type="GO" id="GO:0098552">
    <property type="term" value="C:side of membrane"/>
    <property type="evidence" value="ECO:0007669"/>
    <property type="project" value="UniProtKB-KW"/>
</dbReference>
<keyword evidence="6" id="KW-1015">Disulfide bond</keyword>
<evidence type="ECO:0000256" key="2">
    <source>
        <dbReference type="ARBA" id="ARBA00009748"/>
    </source>
</evidence>
<keyword evidence="4" id="KW-0336">GPI-anchor</keyword>
<dbReference type="InterPro" id="IPR016140">
    <property type="entry name" value="Bifunc_inhib/LTP/seed_store"/>
</dbReference>
<organism evidence="11 12">
    <name type="scientific">Nyssa sinensis</name>
    <dbReference type="NCBI Taxonomy" id="561372"/>
    <lineage>
        <taxon>Eukaryota</taxon>
        <taxon>Viridiplantae</taxon>
        <taxon>Streptophyta</taxon>
        <taxon>Embryophyta</taxon>
        <taxon>Tracheophyta</taxon>
        <taxon>Spermatophyta</taxon>
        <taxon>Magnoliopsida</taxon>
        <taxon>eudicotyledons</taxon>
        <taxon>Gunneridae</taxon>
        <taxon>Pentapetalae</taxon>
        <taxon>asterids</taxon>
        <taxon>Cornales</taxon>
        <taxon>Nyssaceae</taxon>
        <taxon>Nyssa</taxon>
    </lineage>
</organism>
<evidence type="ECO:0000256" key="4">
    <source>
        <dbReference type="ARBA" id="ARBA00022622"/>
    </source>
</evidence>
<evidence type="ECO:0000256" key="7">
    <source>
        <dbReference type="ARBA" id="ARBA00023180"/>
    </source>
</evidence>
<dbReference type="CDD" id="cd00010">
    <property type="entry name" value="AAI_LTSS"/>
    <property type="match status" value="1"/>
</dbReference>
<evidence type="ECO:0000256" key="3">
    <source>
        <dbReference type="ARBA" id="ARBA00022475"/>
    </source>
</evidence>
<dbReference type="EMBL" id="CM018035">
    <property type="protein sequence ID" value="KAA8542697.1"/>
    <property type="molecule type" value="Genomic_DNA"/>
</dbReference>
<keyword evidence="4" id="KW-0472">Membrane</keyword>
<evidence type="ECO:0000256" key="8">
    <source>
        <dbReference type="ARBA" id="ARBA00023288"/>
    </source>
</evidence>
<keyword evidence="7" id="KW-0325">Glycoprotein</keyword>
<keyword evidence="3" id="KW-1003">Cell membrane</keyword>
<keyword evidence="12" id="KW-1185">Reference proteome</keyword>
<evidence type="ECO:0000256" key="9">
    <source>
        <dbReference type="SAM" id="SignalP"/>
    </source>
</evidence>
<name>A0A5J5BLL5_9ASTE</name>
<feature type="chain" id="PRO_5023897301" description="Bifunctional inhibitor/plant lipid transfer protein/seed storage helical domain-containing protein" evidence="9">
    <location>
        <begin position="30"/>
        <end position="185"/>
    </location>
</feature>